<dbReference type="InterPro" id="IPR017901">
    <property type="entry name" value="C-CAP_CF_C-like"/>
</dbReference>
<evidence type="ECO:0000313" key="7">
    <source>
        <dbReference type="EMBL" id="CCX15595.1"/>
    </source>
</evidence>
<dbReference type="Pfam" id="PF07986">
    <property type="entry name" value="TBCC"/>
    <property type="match status" value="1"/>
</dbReference>
<dbReference type="GO" id="GO:0005737">
    <property type="term" value="C:cytoplasm"/>
    <property type="evidence" value="ECO:0007669"/>
    <property type="project" value="UniProtKB-SubCell"/>
</dbReference>
<dbReference type="EMBL" id="HF936206">
    <property type="protein sequence ID" value="CCX15595.1"/>
    <property type="molecule type" value="Genomic_DNA"/>
</dbReference>
<dbReference type="PANTHER" id="PTHR15139:SF0">
    <property type="entry name" value="TUBULIN-SPECIFIC CHAPERONE C"/>
    <property type="match status" value="1"/>
</dbReference>
<dbReference type="InterPro" id="IPR031925">
    <property type="entry name" value="TBCC_N"/>
</dbReference>
<evidence type="ECO:0000256" key="1">
    <source>
        <dbReference type="ARBA" id="ARBA00004496"/>
    </source>
</evidence>
<dbReference type="STRING" id="1076935.U4LB07"/>
<evidence type="ECO:0000259" key="6">
    <source>
        <dbReference type="PROSITE" id="PS51329"/>
    </source>
</evidence>
<dbReference type="OrthoDB" id="194775at2759"/>
<dbReference type="eggNOG" id="KOG2512">
    <property type="taxonomic scope" value="Eukaryota"/>
</dbReference>
<dbReference type="GO" id="GO:0007021">
    <property type="term" value="P:tubulin complex assembly"/>
    <property type="evidence" value="ECO:0007669"/>
    <property type="project" value="TreeGrafter"/>
</dbReference>
<dbReference type="AlphaFoldDB" id="U4LB07"/>
<comment type="subcellular location">
    <subcellularLocation>
        <location evidence="1">Cytoplasm</location>
    </subcellularLocation>
</comment>
<gene>
    <name evidence="7" type="ORF">PCON_01976</name>
</gene>
<comment type="subunit">
    <text evidence="5">Supercomplex made of cofactors A to E. Cofactors A and D function by capturing and stabilizing tubulin in a quasi-native conformation. Cofactor E binds to the cofactor D-tubulin complex; interaction with cofactor C then causes the release of tubulin polypeptides that are committed to the native state.</text>
</comment>
<dbReference type="Proteomes" id="UP000018144">
    <property type="component" value="Unassembled WGS sequence"/>
</dbReference>
<dbReference type="OMA" id="YFQHEIT"/>
<dbReference type="Gene3D" id="2.160.20.70">
    <property type="match status" value="1"/>
</dbReference>
<protein>
    <submittedName>
        <fullName evidence="7">Similar to Tubulin-specific chaperone C acc. no. Q8VCN9</fullName>
    </submittedName>
</protein>
<name>U4LB07_PYROM</name>
<evidence type="ECO:0000256" key="3">
    <source>
        <dbReference type="ARBA" id="ARBA00022490"/>
    </source>
</evidence>
<accession>U4LB07</accession>
<dbReference type="PANTHER" id="PTHR15139">
    <property type="entry name" value="TUBULIN FOLDING COFACTOR C"/>
    <property type="match status" value="1"/>
</dbReference>
<dbReference type="GO" id="GO:0007023">
    <property type="term" value="P:post-chaperonin tubulin folding pathway"/>
    <property type="evidence" value="ECO:0007669"/>
    <property type="project" value="InterPro"/>
</dbReference>
<dbReference type="InterPro" id="IPR038397">
    <property type="entry name" value="TBCC_N_sf"/>
</dbReference>
<dbReference type="Pfam" id="PF16752">
    <property type="entry name" value="TBCC_N"/>
    <property type="match status" value="1"/>
</dbReference>
<dbReference type="InterPro" id="IPR016098">
    <property type="entry name" value="CAP/MinC_C"/>
</dbReference>
<organism evidence="7 8">
    <name type="scientific">Pyronema omphalodes (strain CBS 100304)</name>
    <name type="common">Pyronema confluens</name>
    <dbReference type="NCBI Taxonomy" id="1076935"/>
    <lineage>
        <taxon>Eukaryota</taxon>
        <taxon>Fungi</taxon>
        <taxon>Dikarya</taxon>
        <taxon>Ascomycota</taxon>
        <taxon>Pezizomycotina</taxon>
        <taxon>Pezizomycetes</taxon>
        <taxon>Pezizales</taxon>
        <taxon>Pyronemataceae</taxon>
        <taxon>Pyronema</taxon>
    </lineage>
</organism>
<evidence type="ECO:0000256" key="4">
    <source>
        <dbReference type="ARBA" id="ARBA00022990"/>
    </source>
</evidence>
<dbReference type="PROSITE" id="PS51329">
    <property type="entry name" value="C_CAP_COFACTOR_C"/>
    <property type="match status" value="1"/>
</dbReference>
<dbReference type="InterPro" id="IPR027684">
    <property type="entry name" value="TBCC"/>
</dbReference>
<sequence length="321" mass="34595">MTSLQNLQTVDKDTIHSTFNSEYRALEALLLSLPSLSAPSRPPAIDNLLSGISRLSSLLQDASTYLPAYDQRSYSLKLKTLSDQLSTVRTQLAPKAKFSFKSRKGDGGKGIIGGAVGLGTSGGGGAVNTAAEKVAAEQENLKLADITGQHIRPSAGAVSSAASLLVSSIKDSVLVIPEELRFSSASVKDISNSVLLLGRSVNGPVHLTGLRNCVLVLGCRQFRMHDAQQVDVFLGIGSRPIIEDCEGVRFHKYGGDLGPDGQERGNMWDQVDDFKWLKNGVNPHWKAVGEEKDEVWAEMQGKEVGQLEVQKVLEELIKKAE</sequence>
<keyword evidence="4" id="KW-0007">Acetylation</keyword>
<keyword evidence="8" id="KW-1185">Reference proteome</keyword>
<dbReference type="InterPro" id="IPR012945">
    <property type="entry name" value="Tubulin-bd_cofactor_C_dom"/>
</dbReference>
<evidence type="ECO:0000256" key="5">
    <source>
        <dbReference type="ARBA" id="ARBA00026055"/>
    </source>
</evidence>
<feature type="domain" description="C-CAP/cofactor C-like" evidence="6">
    <location>
        <begin position="129"/>
        <end position="276"/>
    </location>
</feature>
<evidence type="ECO:0000313" key="8">
    <source>
        <dbReference type="Proteomes" id="UP000018144"/>
    </source>
</evidence>
<proteinExistence type="inferred from homology"/>
<dbReference type="GO" id="GO:0015631">
    <property type="term" value="F:tubulin binding"/>
    <property type="evidence" value="ECO:0007669"/>
    <property type="project" value="InterPro"/>
</dbReference>
<comment type="similarity">
    <text evidence="2">Belongs to the TBCC family.</text>
</comment>
<dbReference type="Gene3D" id="1.20.58.1250">
    <property type="entry name" value="Tubulin Binding Cofactor C, N-terminal domain"/>
    <property type="match status" value="1"/>
</dbReference>
<reference evidence="7 8" key="1">
    <citation type="journal article" date="2013" name="PLoS Genet.">
        <title>The genome and development-dependent transcriptomes of Pyronema confluens: a window into fungal evolution.</title>
        <authorList>
            <person name="Traeger S."/>
            <person name="Altegoer F."/>
            <person name="Freitag M."/>
            <person name="Gabaldon T."/>
            <person name="Kempken F."/>
            <person name="Kumar A."/>
            <person name="Marcet-Houben M."/>
            <person name="Poggeler S."/>
            <person name="Stajich J.E."/>
            <person name="Nowrousian M."/>
        </authorList>
    </citation>
    <scope>NUCLEOTIDE SEQUENCE [LARGE SCALE GENOMIC DNA]</scope>
    <source>
        <strain evidence="8">CBS 100304</strain>
        <tissue evidence="7">Vegetative mycelium</tissue>
    </source>
</reference>
<evidence type="ECO:0000256" key="2">
    <source>
        <dbReference type="ARBA" id="ARBA00008848"/>
    </source>
</evidence>
<keyword evidence="3" id="KW-0963">Cytoplasm</keyword>